<dbReference type="SMART" id="SM00086">
    <property type="entry name" value="PAC"/>
    <property type="match status" value="1"/>
</dbReference>
<dbReference type="GO" id="GO:0009881">
    <property type="term" value="F:photoreceptor activity"/>
    <property type="evidence" value="ECO:0007669"/>
    <property type="project" value="UniProtKB-KW"/>
</dbReference>
<dbReference type="SUPFAM" id="SSF55785">
    <property type="entry name" value="PYP-like sensor domain (PAS domain)"/>
    <property type="match status" value="2"/>
</dbReference>
<proteinExistence type="predicted"/>
<dbReference type="NCBIfam" id="TIGR00229">
    <property type="entry name" value="sensory_box"/>
    <property type="match status" value="1"/>
</dbReference>
<keyword evidence="1" id="KW-0600">Photoreceptor protein</keyword>
<dbReference type="InterPro" id="IPR000014">
    <property type="entry name" value="PAS"/>
</dbReference>
<dbReference type="PROSITE" id="PS50113">
    <property type="entry name" value="PAC"/>
    <property type="match status" value="1"/>
</dbReference>
<keyword evidence="2" id="KW-0716">Sensory transduction</keyword>
<dbReference type="GO" id="GO:0009637">
    <property type="term" value="P:response to blue light"/>
    <property type="evidence" value="ECO:0007669"/>
    <property type="project" value="UniProtKB-ARBA"/>
</dbReference>
<dbReference type="InterPro" id="IPR001610">
    <property type="entry name" value="PAC"/>
</dbReference>
<reference evidence="6" key="1">
    <citation type="journal article" date="2019" name="Sci. Rep.">
        <title>Draft genome of Tanacetum cinerariifolium, the natural source of mosquito coil.</title>
        <authorList>
            <person name="Yamashiro T."/>
            <person name="Shiraishi A."/>
            <person name="Satake H."/>
            <person name="Nakayama K."/>
        </authorList>
    </citation>
    <scope>NUCLEOTIDE SEQUENCE</scope>
</reference>
<feature type="domain" description="PAC" evidence="5">
    <location>
        <begin position="9"/>
        <end position="61"/>
    </location>
</feature>
<evidence type="ECO:0000256" key="3">
    <source>
        <dbReference type="ARBA" id="ARBA00022991"/>
    </source>
</evidence>
<dbReference type="AlphaFoldDB" id="A0A699UTZ4"/>
<name>A0A699UTZ4_TANCI</name>
<feature type="non-terminal residue" evidence="6">
    <location>
        <position position="167"/>
    </location>
</feature>
<gene>
    <name evidence="6" type="ORF">Tci_898096</name>
</gene>
<keyword evidence="3" id="KW-0157">Chromophore</keyword>
<feature type="non-terminal residue" evidence="6">
    <location>
        <position position="1"/>
    </location>
</feature>
<dbReference type="Gene3D" id="3.30.450.20">
    <property type="entry name" value="PAS domain"/>
    <property type="match status" value="2"/>
</dbReference>
<evidence type="ECO:0000256" key="2">
    <source>
        <dbReference type="ARBA" id="ARBA00022606"/>
    </source>
</evidence>
<dbReference type="EMBL" id="BKCJ011366136">
    <property type="protein sequence ID" value="GFD26127.1"/>
    <property type="molecule type" value="Genomic_DNA"/>
</dbReference>
<comment type="caution">
    <text evidence="6">The sequence shown here is derived from an EMBL/GenBank/DDBJ whole genome shotgun (WGS) entry which is preliminary data.</text>
</comment>
<evidence type="ECO:0000256" key="4">
    <source>
        <dbReference type="ARBA" id="ARBA00023170"/>
    </source>
</evidence>
<evidence type="ECO:0000259" key="5">
    <source>
        <dbReference type="PROSITE" id="PS50113"/>
    </source>
</evidence>
<dbReference type="InterPro" id="IPR013655">
    <property type="entry name" value="PAS_fold_3"/>
</dbReference>
<dbReference type="Pfam" id="PF08447">
    <property type="entry name" value="PAS_3"/>
    <property type="match status" value="1"/>
</dbReference>
<protein>
    <recommendedName>
        <fullName evidence="5">PAC domain-containing protein</fullName>
    </recommendedName>
</protein>
<accession>A0A699UTZ4</accession>
<organism evidence="6">
    <name type="scientific">Tanacetum cinerariifolium</name>
    <name type="common">Dalmatian daisy</name>
    <name type="synonym">Chrysanthemum cinerariifolium</name>
    <dbReference type="NCBI Taxonomy" id="118510"/>
    <lineage>
        <taxon>Eukaryota</taxon>
        <taxon>Viridiplantae</taxon>
        <taxon>Streptophyta</taxon>
        <taxon>Embryophyta</taxon>
        <taxon>Tracheophyta</taxon>
        <taxon>Spermatophyta</taxon>
        <taxon>Magnoliopsida</taxon>
        <taxon>eudicotyledons</taxon>
        <taxon>Gunneridae</taxon>
        <taxon>Pentapetalae</taxon>
        <taxon>asterids</taxon>
        <taxon>campanulids</taxon>
        <taxon>Asterales</taxon>
        <taxon>Asteraceae</taxon>
        <taxon>Asteroideae</taxon>
        <taxon>Anthemideae</taxon>
        <taxon>Anthemidinae</taxon>
        <taxon>Tanacetum</taxon>
    </lineage>
</organism>
<dbReference type="InterPro" id="IPR035965">
    <property type="entry name" value="PAS-like_dom_sf"/>
</dbReference>
<evidence type="ECO:0000313" key="6">
    <source>
        <dbReference type="EMBL" id="GFD26127.1"/>
    </source>
</evidence>
<keyword evidence="4" id="KW-0675">Receptor</keyword>
<sequence>AAILSGRTLTQEHRICNTNGEYRWFQIRSEPVRDEQGRISEWFGAATDIHERKTPELAIQASRDLLQSVLDTSLVAMSVLKAVRNESGELQDFIIRLTNKELERQTGRTDLVGKHYTVEYPGIRQAGLFDLMKQALESGQPTGMEYYYGFEGLNNWFSCQFVKLEDG</sequence>
<dbReference type="InterPro" id="IPR000700">
    <property type="entry name" value="PAS-assoc_C"/>
</dbReference>
<evidence type="ECO:0000256" key="1">
    <source>
        <dbReference type="ARBA" id="ARBA00022543"/>
    </source>
</evidence>